<reference evidence="3 4" key="1">
    <citation type="submission" date="2013-09" db="EMBL/GenBank/DDBJ databases">
        <title>Genome sequencing of Arenimonas composti.</title>
        <authorList>
            <person name="Chen F."/>
            <person name="Wang G."/>
        </authorList>
    </citation>
    <scope>NUCLEOTIDE SEQUENCE [LARGE SCALE GENOMIC DNA]</scope>
    <source>
        <strain evidence="3 4">TR7-09</strain>
    </source>
</reference>
<dbReference type="RefSeq" id="WP_081683303.1">
    <property type="nucleotide sequence ID" value="NZ_AUFF01000002.1"/>
</dbReference>
<feature type="region of interest" description="Disordered" evidence="1">
    <location>
        <begin position="1"/>
        <end position="40"/>
    </location>
</feature>
<sequence>MTERRPPPAATPSLGALDDLDLDGGRDPPAAPPSSPPPPRRLGPWLALAVAILALAGLALGLAHWRESLSRTLVPPSDLHQLLAEAQSALARGELSNPDGSGARERFNAVLARDPDHAGARSGLVAVRDAALLQARTALAAGDATTARARVELARSLAAPAADLEAIDHDLQQLESAEADLAGLLTRAEAARAAGRLEELPDGALALYAEALARWPENALALQGRRQALTELLRRAEVALDHDDLATAQALVARVVADDPSHLDLPAVRARLGEAQSRQAGRREAALAAAAAALRRGQPETAGAAYRELLAADPESLEARAGLDDAAAALAARAGRQAADFDFTAAEASLELARDWSPDLPAIAVAERALSAARARAETLPAPSDPDDFARLLRQAGEAMRRGDLIDPPGDSAWDRLRAAAAIAPDDPSLAAATGEYDRRARACFEDALASNRLSRAQACLDAMAARVPGEGLADERRRLGNRWLAFAEERLGAGELALARRALVSAEQVDPGNPGLASMRERLRKAL</sequence>
<proteinExistence type="predicted"/>
<accession>A0A091BKU6</accession>
<dbReference type="EMBL" id="AWXU01000006">
    <property type="protein sequence ID" value="KFN51414.1"/>
    <property type="molecule type" value="Genomic_DNA"/>
</dbReference>
<keyword evidence="4" id="KW-1185">Reference proteome</keyword>
<dbReference type="OrthoDB" id="5935824at2"/>
<dbReference type="STRING" id="1121013.GCA_000426365_01212"/>
<evidence type="ECO:0000256" key="1">
    <source>
        <dbReference type="SAM" id="MobiDB-lite"/>
    </source>
</evidence>
<keyword evidence="2" id="KW-0472">Membrane</keyword>
<evidence type="ECO:0000256" key="2">
    <source>
        <dbReference type="SAM" id="Phobius"/>
    </source>
</evidence>
<name>A0A091BKU6_9GAMM</name>
<protein>
    <submittedName>
        <fullName evidence="3">Uncharacterized protein</fullName>
    </submittedName>
</protein>
<comment type="caution">
    <text evidence="3">The sequence shown here is derived from an EMBL/GenBank/DDBJ whole genome shotgun (WGS) entry which is preliminary data.</text>
</comment>
<keyword evidence="2" id="KW-0812">Transmembrane</keyword>
<dbReference type="InterPro" id="IPR011990">
    <property type="entry name" value="TPR-like_helical_dom_sf"/>
</dbReference>
<organism evidence="3 4">
    <name type="scientific">Arenimonas composti TR7-09 = DSM 18010</name>
    <dbReference type="NCBI Taxonomy" id="1121013"/>
    <lineage>
        <taxon>Bacteria</taxon>
        <taxon>Pseudomonadati</taxon>
        <taxon>Pseudomonadota</taxon>
        <taxon>Gammaproteobacteria</taxon>
        <taxon>Lysobacterales</taxon>
        <taxon>Lysobacteraceae</taxon>
        <taxon>Arenimonas</taxon>
    </lineage>
</organism>
<keyword evidence="2" id="KW-1133">Transmembrane helix</keyword>
<dbReference type="eggNOG" id="COG4783">
    <property type="taxonomic scope" value="Bacteria"/>
</dbReference>
<evidence type="ECO:0000313" key="3">
    <source>
        <dbReference type="EMBL" id="KFN51414.1"/>
    </source>
</evidence>
<feature type="transmembrane region" description="Helical" evidence="2">
    <location>
        <begin position="42"/>
        <end position="63"/>
    </location>
</feature>
<evidence type="ECO:0000313" key="4">
    <source>
        <dbReference type="Proteomes" id="UP000029391"/>
    </source>
</evidence>
<feature type="compositionally biased region" description="Pro residues" evidence="1">
    <location>
        <begin position="29"/>
        <end position="40"/>
    </location>
</feature>
<dbReference type="Gene3D" id="1.25.40.10">
    <property type="entry name" value="Tetratricopeptide repeat domain"/>
    <property type="match status" value="1"/>
</dbReference>
<dbReference type="Proteomes" id="UP000029391">
    <property type="component" value="Unassembled WGS sequence"/>
</dbReference>
<dbReference type="AlphaFoldDB" id="A0A091BKU6"/>
<gene>
    <name evidence="3" type="ORF">P873_02805</name>
</gene>